<name>A0ABS0L017_9BACT</name>
<protein>
    <submittedName>
        <fullName evidence="3">PorT family protein</fullName>
    </submittedName>
</protein>
<comment type="caution">
    <text evidence="3">The sequence shown here is derived from an EMBL/GenBank/DDBJ whole genome shotgun (WGS) entry which is preliminary data.</text>
</comment>
<reference evidence="3 4" key="1">
    <citation type="submission" date="2020-11" db="EMBL/GenBank/DDBJ databases">
        <title>Hymenobacter sp.</title>
        <authorList>
            <person name="Kim M.K."/>
        </authorList>
    </citation>
    <scope>NUCLEOTIDE SEQUENCE [LARGE SCALE GENOMIC DNA]</scope>
    <source>
        <strain evidence="3 4">BT594</strain>
    </source>
</reference>
<sequence length="225" mass="24274">MKKLFLALLAVGVSASAASAQVEIGLRLSPAVTSLRADGSANKFEGKSKVSLGGGLVVDYFFGENYAFSTGIDLVGKGGKLTYTDKDPNTQATLQQELKIGAQYLQVPLTIKLFTNDIATDTKLYFQLGGYLGANIGTRIDGEKEFTDPGSGETFKSNKFLLIPDAGVLAGFGTEYQVGQSTKVFAGLRYQRGLPNIDNYFEDERSFSNVVIKNSEFVLDLGMKF</sequence>
<feature type="domain" description="Outer membrane protein beta-barrel" evidence="2">
    <location>
        <begin position="20"/>
        <end position="198"/>
    </location>
</feature>
<proteinExistence type="predicted"/>
<keyword evidence="4" id="KW-1185">Reference proteome</keyword>
<dbReference type="Proteomes" id="UP000601099">
    <property type="component" value="Unassembled WGS sequence"/>
</dbReference>
<evidence type="ECO:0000313" key="4">
    <source>
        <dbReference type="Proteomes" id="UP000601099"/>
    </source>
</evidence>
<organism evidence="3 4">
    <name type="scientific">Hymenobacter guriensis</name>
    <dbReference type="NCBI Taxonomy" id="2793065"/>
    <lineage>
        <taxon>Bacteria</taxon>
        <taxon>Pseudomonadati</taxon>
        <taxon>Bacteroidota</taxon>
        <taxon>Cytophagia</taxon>
        <taxon>Cytophagales</taxon>
        <taxon>Hymenobacteraceae</taxon>
        <taxon>Hymenobacter</taxon>
    </lineage>
</organism>
<feature type="chain" id="PRO_5047406877" evidence="1">
    <location>
        <begin position="21"/>
        <end position="225"/>
    </location>
</feature>
<dbReference type="InterPro" id="IPR011250">
    <property type="entry name" value="OMP/PagP_B-barrel"/>
</dbReference>
<accession>A0ABS0L017</accession>
<dbReference type="EMBL" id="JADWYK010000003">
    <property type="protein sequence ID" value="MBG8553320.1"/>
    <property type="molecule type" value="Genomic_DNA"/>
</dbReference>
<evidence type="ECO:0000313" key="3">
    <source>
        <dbReference type="EMBL" id="MBG8553320.1"/>
    </source>
</evidence>
<feature type="signal peptide" evidence="1">
    <location>
        <begin position="1"/>
        <end position="20"/>
    </location>
</feature>
<dbReference type="SUPFAM" id="SSF56925">
    <property type="entry name" value="OMPA-like"/>
    <property type="match status" value="1"/>
</dbReference>
<evidence type="ECO:0000259" key="2">
    <source>
        <dbReference type="Pfam" id="PF13568"/>
    </source>
</evidence>
<dbReference type="InterPro" id="IPR025665">
    <property type="entry name" value="Beta-barrel_OMP_2"/>
</dbReference>
<evidence type="ECO:0000256" key="1">
    <source>
        <dbReference type="SAM" id="SignalP"/>
    </source>
</evidence>
<gene>
    <name evidence="3" type="ORF">I5L79_07170</name>
</gene>
<dbReference type="RefSeq" id="WP_196954339.1">
    <property type="nucleotide sequence ID" value="NZ_JADWYK010000003.1"/>
</dbReference>
<dbReference type="Pfam" id="PF13568">
    <property type="entry name" value="OMP_b-brl_2"/>
    <property type="match status" value="1"/>
</dbReference>
<keyword evidence="1" id="KW-0732">Signal</keyword>